<dbReference type="Pfam" id="PF00096">
    <property type="entry name" value="zf-C2H2"/>
    <property type="match status" value="2"/>
</dbReference>
<evidence type="ECO:0000256" key="9">
    <source>
        <dbReference type="ARBA" id="ARBA00023163"/>
    </source>
</evidence>
<accession>A0A1V8SIU5</accession>
<dbReference type="GO" id="GO:0071277">
    <property type="term" value="P:cellular response to calcium ion"/>
    <property type="evidence" value="ECO:0007669"/>
    <property type="project" value="UniProtKB-ARBA"/>
</dbReference>
<dbReference type="GO" id="GO:0005737">
    <property type="term" value="C:cytoplasm"/>
    <property type="evidence" value="ECO:0007669"/>
    <property type="project" value="UniProtKB-SubCell"/>
</dbReference>
<sequence>MDPHARGRSPSAGNNASHLRHNNPSTSPQPPPLDLSSSFEITSTDYLQQQAFFNAAAASGQFNDLAFTQDLSQQHLLNGGASYPNYSQAPAQQAQPSAIANHTFLQSAQPNGAFDTFNYSQSRHGSNQISPGGVGSGDLNVGGTYNPEALGFPDFNQTAFPQNGSLDPSLLNGIDQSSVDLFQTQPQHSNRNSLDPSMAATMQAQAGSAPHMLSRHNSGSPSPQASPGFQQAQFATGNRPRNASESLDPSSAAFPQGISNEWGGMGMGGYRTHRRVPSDQLSDISSHSQHNSPYLPTLDSFDGNGHSSPMLNATIDPIFNNGLGLGDFSLADNGSQQSFHTPAHSPHLSPRLMAQQASLPPYMAENNFGMGSDLSNHFDPTPNEFTMFPGDGNAAFPQLATDSSTPEFGNADAMSPPEIYIHSVPTVVKDETADGPKVEEALSPPLRSKLNFGVQRGYMTDRFFPAQSRNRMRAKSDSHAGSRPATPLSSGRGRSPSLQTQTSVDGSLAPFDGRTTSREASPARGRNGSLGSRARSSSNASDHREYILDLANPERTPSNDPNNRRQQKHPATFQCTLCPKRFTRAYNLRSHLRTHTDERPFVCTVCGKAFARQHDRKRHEGLHSGEKRFVCKGALSTGSQWGCGRRFARADALGRHFRSEAGRVCIKPLLDEEAAERQKAWHEEQRQAQMAAGFGAPQMMAQQPQFDMMGSYLPQALLQQFPALANIDWNTLPQGNPPEDDFGGGRSSFDASSGGEYYEDISENEIGDYQQQVNEMGMGQQQQQQQQYGHQHIQQPGDYLNGFEGR</sequence>
<feature type="compositionally biased region" description="Polar residues" evidence="12">
    <location>
        <begin position="119"/>
        <end position="130"/>
    </location>
</feature>
<feature type="compositionally biased region" description="Polar residues" evidence="12">
    <location>
        <begin position="496"/>
        <end position="505"/>
    </location>
</feature>
<feature type="region of interest" description="Disordered" evidence="12">
    <location>
        <begin position="551"/>
        <end position="570"/>
    </location>
</feature>
<keyword evidence="8" id="KW-0805">Transcription regulation</keyword>
<evidence type="ECO:0000256" key="10">
    <source>
        <dbReference type="ARBA" id="ARBA00023242"/>
    </source>
</evidence>
<reference evidence="15" key="1">
    <citation type="submission" date="2017-03" db="EMBL/GenBank/DDBJ databases">
        <title>Genomes of endolithic fungi from Antarctica.</title>
        <authorList>
            <person name="Coleine C."/>
            <person name="Masonjones S."/>
            <person name="Stajich J.E."/>
        </authorList>
    </citation>
    <scope>NUCLEOTIDE SEQUENCE [LARGE SCALE GENOMIC DNA]</scope>
    <source>
        <strain evidence="15">CCFEE 5527</strain>
    </source>
</reference>
<dbReference type="Gene3D" id="3.30.160.60">
    <property type="entry name" value="Classic Zinc Finger"/>
    <property type="match status" value="3"/>
</dbReference>
<evidence type="ECO:0000256" key="2">
    <source>
        <dbReference type="ARBA" id="ARBA00004496"/>
    </source>
</evidence>
<feature type="compositionally biased region" description="Polar residues" evidence="12">
    <location>
        <begin position="215"/>
        <end position="249"/>
    </location>
</feature>
<organism evidence="14 15">
    <name type="scientific">Cryoendolithus antarcticus</name>
    <dbReference type="NCBI Taxonomy" id="1507870"/>
    <lineage>
        <taxon>Eukaryota</taxon>
        <taxon>Fungi</taxon>
        <taxon>Dikarya</taxon>
        <taxon>Ascomycota</taxon>
        <taxon>Pezizomycotina</taxon>
        <taxon>Dothideomycetes</taxon>
        <taxon>Dothideomycetidae</taxon>
        <taxon>Cladosporiales</taxon>
        <taxon>Cladosporiaceae</taxon>
        <taxon>Cryoendolithus</taxon>
    </lineage>
</organism>
<dbReference type="AlphaFoldDB" id="A0A1V8SIU5"/>
<dbReference type="InterPro" id="IPR013087">
    <property type="entry name" value="Znf_C2H2_type"/>
</dbReference>
<keyword evidence="3" id="KW-0963">Cytoplasm</keyword>
<feature type="region of interest" description="Disordered" evidence="12">
    <location>
        <begin position="119"/>
        <end position="141"/>
    </location>
</feature>
<feature type="region of interest" description="Disordered" evidence="12">
    <location>
        <begin position="734"/>
        <end position="762"/>
    </location>
</feature>
<proteinExistence type="predicted"/>
<dbReference type="FunFam" id="3.30.160.60:FF:000146">
    <property type="entry name" value="C2H2 type zinc finger protein"/>
    <property type="match status" value="1"/>
</dbReference>
<evidence type="ECO:0000256" key="4">
    <source>
        <dbReference type="ARBA" id="ARBA00022723"/>
    </source>
</evidence>
<dbReference type="SMART" id="SM00355">
    <property type="entry name" value="ZnF_C2H2"/>
    <property type="match status" value="2"/>
</dbReference>
<keyword evidence="15" id="KW-1185">Reference proteome</keyword>
<keyword evidence="6 11" id="KW-0863">Zinc-finger</keyword>
<feature type="region of interest" description="Disordered" evidence="12">
    <location>
        <begin position="462"/>
        <end position="542"/>
    </location>
</feature>
<evidence type="ECO:0000313" key="15">
    <source>
        <dbReference type="Proteomes" id="UP000192596"/>
    </source>
</evidence>
<gene>
    <name evidence="14" type="ORF">B0A48_14827</name>
</gene>
<evidence type="ECO:0000256" key="1">
    <source>
        <dbReference type="ARBA" id="ARBA00004123"/>
    </source>
</evidence>
<feature type="compositionally biased region" description="Low complexity" evidence="12">
    <location>
        <begin position="776"/>
        <end position="797"/>
    </location>
</feature>
<evidence type="ECO:0000256" key="5">
    <source>
        <dbReference type="ARBA" id="ARBA00022737"/>
    </source>
</evidence>
<keyword evidence="10" id="KW-0539">Nucleus</keyword>
<dbReference type="PANTHER" id="PTHR24388">
    <property type="entry name" value="ZINC FINGER PROTEIN"/>
    <property type="match status" value="1"/>
</dbReference>
<dbReference type="PROSITE" id="PS00028">
    <property type="entry name" value="ZINC_FINGER_C2H2_1"/>
    <property type="match status" value="2"/>
</dbReference>
<evidence type="ECO:0000313" key="14">
    <source>
        <dbReference type="EMBL" id="OQN98967.1"/>
    </source>
</evidence>
<dbReference type="PROSITE" id="PS50157">
    <property type="entry name" value="ZINC_FINGER_C2H2_2"/>
    <property type="match status" value="2"/>
</dbReference>
<evidence type="ECO:0000259" key="13">
    <source>
        <dbReference type="PROSITE" id="PS50157"/>
    </source>
</evidence>
<evidence type="ECO:0000256" key="3">
    <source>
        <dbReference type="ARBA" id="ARBA00022490"/>
    </source>
</evidence>
<dbReference type="EMBL" id="NAJO01000042">
    <property type="protein sequence ID" value="OQN98967.1"/>
    <property type="molecule type" value="Genomic_DNA"/>
</dbReference>
<evidence type="ECO:0000256" key="12">
    <source>
        <dbReference type="SAM" id="MobiDB-lite"/>
    </source>
</evidence>
<evidence type="ECO:0000256" key="6">
    <source>
        <dbReference type="ARBA" id="ARBA00022771"/>
    </source>
</evidence>
<dbReference type="Proteomes" id="UP000192596">
    <property type="component" value="Unassembled WGS sequence"/>
</dbReference>
<feature type="region of interest" description="Disordered" evidence="12">
    <location>
        <begin position="201"/>
        <end position="301"/>
    </location>
</feature>
<dbReference type="InParanoid" id="A0A1V8SIU5"/>
<evidence type="ECO:0000256" key="11">
    <source>
        <dbReference type="PROSITE-ProRule" id="PRU00042"/>
    </source>
</evidence>
<feature type="region of interest" description="Disordered" evidence="12">
    <location>
        <begin position="776"/>
        <end position="806"/>
    </location>
</feature>
<keyword evidence="5" id="KW-0677">Repeat</keyword>
<keyword evidence="9" id="KW-0804">Transcription</keyword>
<dbReference type="GO" id="GO:0000978">
    <property type="term" value="F:RNA polymerase II cis-regulatory region sequence-specific DNA binding"/>
    <property type="evidence" value="ECO:0007669"/>
    <property type="project" value="TreeGrafter"/>
</dbReference>
<dbReference type="GO" id="GO:0005634">
    <property type="term" value="C:nucleus"/>
    <property type="evidence" value="ECO:0007669"/>
    <property type="project" value="UniProtKB-SubCell"/>
</dbReference>
<dbReference type="SUPFAM" id="SSF57667">
    <property type="entry name" value="beta-beta-alpha zinc fingers"/>
    <property type="match status" value="1"/>
</dbReference>
<keyword evidence="4" id="KW-0479">Metal-binding</keyword>
<dbReference type="OrthoDB" id="8117402at2759"/>
<dbReference type="FunFam" id="3.30.160.60:FF:000239">
    <property type="entry name" value="C2H2 type zinc finger protein"/>
    <property type="match status" value="1"/>
</dbReference>
<dbReference type="GO" id="GO:0000981">
    <property type="term" value="F:DNA-binding transcription factor activity, RNA polymerase II-specific"/>
    <property type="evidence" value="ECO:0007669"/>
    <property type="project" value="TreeGrafter"/>
</dbReference>
<name>A0A1V8SIU5_9PEZI</name>
<dbReference type="FunFam" id="3.30.160.60:FF:000181">
    <property type="entry name" value="C2H2 type zinc finger protein"/>
    <property type="match status" value="1"/>
</dbReference>
<keyword evidence="7" id="KW-0862">Zinc</keyword>
<dbReference type="GO" id="GO:0008270">
    <property type="term" value="F:zinc ion binding"/>
    <property type="evidence" value="ECO:0007669"/>
    <property type="project" value="UniProtKB-KW"/>
</dbReference>
<dbReference type="PANTHER" id="PTHR24388:SF54">
    <property type="entry name" value="PROTEIN ESCARGOT"/>
    <property type="match status" value="1"/>
</dbReference>
<feature type="domain" description="C2H2-type" evidence="13">
    <location>
        <begin position="573"/>
        <end position="600"/>
    </location>
</feature>
<dbReference type="GO" id="GO:0045944">
    <property type="term" value="P:positive regulation of transcription by RNA polymerase II"/>
    <property type="evidence" value="ECO:0007669"/>
    <property type="project" value="UniProtKB-ARBA"/>
</dbReference>
<dbReference type="InterPro" id="IPR050527">
    <property type="entry name" value="Snail/Krueppel_Znf"/>
</dbReference>
<feature type="region of interest" description="Disordered" evidence="12">
    <location>
        <begin position="1"/>
        <end position="40"/>
    </location>
</feature>
<comment type="caution">
    <text evidence="14">The sequence shown here is derived from an EMBL/GenBank/DDBJ whole genome shotgun (WGS) entry which is preliminary data.</text>
</comment>
<evidence type="ECO:0000256" key="8">
    <source>
        <dbReference type="ARBA" id="ARBA00023015"/>
    </source>
</evidence>
<feature type="compositionally biased region" description="Polar residues" evidence="12">
    <location>
        <begin position="279"/>
        <end position="294"/>
    </location>
</feature>
<dbReference type="InterPro" id="IPR036236">
    <property type="entry name" value="Znf_C2H2_sf"/>
</dbReference>
<evidence type="ECO:0000256" key="7">
    <source>
        <dbReference type="ARBA" id="ARBA00022833"/>
    </source>
</evidence>
<protein>
    <recommendedName>
        <fullName evidence="13">C2H2-type domain-containing protein</fullName>
    </recommendedName>
</protein>
<comment type="subcellular location">
    <subcellularLocation>
        <location evidence="2">Cytoplasm</location>
    </subcellularLocation>
    <subcellularLocation>
        <location evidence="1">Nucleus</location>
    </subcellularLocation>
</comment>
<feature type="domain" description="C2H2-type" evidence="13">
    <location>
        <begin position="601"/>
        <end position="628"/>
    </location>
</feature>
<dbReference type="STRING" id="1507870.A0A1V8SIU5"/>